<dbReference type="Proteomes" id="UP001732700">
    <property type="component" value="Chromosome 4A"/>
</dbReference>
<dbReference type="EnsemblPlants" id="AVESA.00010b.r2.4AG0620830.1">
    <property type="protein sequence ID" value="AVESA.00010b.r2.4AG0620830.1.CDS"/>
    <property type="gene ID" value="AVESA.00010b.r2.4AG0620830"/>
</dbReference>
<reference evidence="1" key="1">
    <citation type="submission" date="2021-05" db="EMBL/GenBank/DDBJ databases">
        <authorList>
            <person name="Scholz U."/>
            <person name="Mascher M."/>
            <person name="Fiebig A."/>
        </authorList>
    </citation>
    <scope>NUCLEOTIDE SEQUENCE [LARGE SCALE GENOMIC DNA]</scope>
</reference>
<evidence type="ECO:0000313" key="1">
    <source>
        <dbReference type="EnsemblPlants" id="AVESA.00010b.r2.4AG0620830.1.CDS"/>
    </source>
</evidence>
<protein>
    <submittedName>
        <fullName evidence="1">Uncharacterized protein</fullName>
    </submittedName>
</protein>
<reference evidence="1" key="2">
    <citation type="submission" date="2025-09" db="UniProtKB">
        <authorList>
            <consortium name="EnsemblPlants"/>
        </authorList>
    </citation>
    <scope>IDENTIFICATION</scope>
</reference>
<organism evidence="1 2">
    <name type="scientific">Avena sativa</name>
    <name type="common">Oat</name>
    <dbReference type="NCBI Taxonomy" id="4498"/>
    <lineage>
        <taxon>Eukaryota</taxon>
        <taxon>Viridiplantae</taxon>
        <taxon>Streptophyta</taxon>
        <taxon>Embryophyta</taxon>
        <taxon>Tracheophyta</taxon>
        <taxon>Spermatophyta</taxon>
        <taxon>Magnoliopsida</taxon>
        <taxon>Liliopsida</taxon>
        <taxon>Poales</taxon>
        <taxon>Poaceae</taxon>
        <taxon>BOP clade</taxon>
        <taxon>Pooideae</taxon>
        <taxon>Poodae</taxon>
        <taxon>Poeae</taxon>
        <taxon>Poeae Chloroplast Group 1 (Aveneae type)</taxon>
        <taxon>Aveninae</taxon>
        <taxon>Avena</taxon>
    </lineage>
</organism>
<proteinExistence type="predicted"/>
<name>A0ACD5WEL5_AVESA</name>
<evidence type="ECO:0000313" key="2">
    <source>
        <dbReference type="Proteomes" id="UP001732700"/>
    </source>
</evidence>
<keyword evidence="2" id="KW-1185">Reference proteome</keyword>
<sequence>MDPKHGDLDQQSDHDAWIALPLLPEQNHNSVVVVSMEPKHGDLDSTGTPADFDEWINLPLDLCHLILDRLGAFEILRFPLVCRPWADVYAEKRLFQPTVLQPGIPTLLTSASDCGWEIQDDYLRGLFFITNILSREVFPIEVEGMKCRSWIGGKHDWLVTATRGSCVQLLNPSTGHCIALPDYSIRPSDRVQLCRTPAETDGYFLIAISSYKLCYTMKGCDHWIRLENPNQYWLNYSDALIHRGKIIAICQNGNLWSWDLDQGGRNPILLLSSSINTEAWELFDFTLAPSLNDNILIIIPYGEDIPIRLRRREPSHSNYWNFYVHGVLLYEVDIDSQSIEEVRDIGDRALFLGPNYPLYIPVSVPMGDLKKNYLYIAAMSEHDVVAIDLTLEDVPGNVSLIDYSGPHDLGQVPMWFRPAFPSNVG</sequence>
<accession>A0ACD5WEL5</accession>